<dbReference type="EMBL" id="JAEPRB010000158">
    <property type="protein sequence ID" value="KAG2219929.1"/>
    <property type="molecule type" value="Genomic_DNA"/>
</dbReference>
<dbReference type="Pfam" id="PF00581">
    <property type="entry name" value="Rhodanese"/>
    <property type="match status" value="1"/>
</dbReference>
<dbReference type="PROSITE" id="PS50206">
    <property type="entry name" value="RHODANESE_3"/>
    <property type="match status" value="1"/>
</dbReference>
<sequence>MLYFLSLLLLSHNNNNNQGSSDPITINNCTCNLDNNRVILFYKYCSIENPNQYARDHQTMGDRLHLTGKVRISNEGLNITLAGTTIDIEQYLDWITTTGPFLSSTNEQDDLLLCKKNNPNQQDLRERRYQFFKPSPGCRHVFADLSIKVVDEICPLGRPRIVGLDQLSEASDRVKKLEPEEFHKMLLQHENDSTALLLDTRNYYESRIGMFKDAITPPIRKFSRFPDYVDRNRESLDGKNIFTYCTGGIRCEKATAYMHQVLSQDTKIHMLKGGIHNYIEWCKQQQINNDNGDISNSDKPSLWLGKNYVFDARQALSLADQETTKNIVGVCQGCQTPWDVYQKCNSVNCHLLVLYCTSCIKTTTDNKVYCCLDCERDIRGEDGVCGCERKRRQEEMKPLLSSLSRSTMPL</sequence>
<feature type="signal peptide" evidence="1">
    <location>
        <begin position="1"/>
        <end position="19"/>
    </location>
</feature>
<keyword evidence="4" id="KW-1185">Reference proteome</keyword>
<dbReference type="InterPro" id="IPR020936">
    <property type="entry name" value="TrhO"/>
</dbReference>
<dbReference type="PANTHER" id="PTHR43268">
    <property type="entry name" value="THIOSULFATE SULFURTRANSFERASE/RHODANESE-LIKE DOMAIN-CONTAINING PROTEIN 2"/>
    <property type="match status" value="1"/>
</dbReference>
<dbReference type="InterPro" id="IPR001763">
    <property type="entry name" value="Rhodanese-like_dom"/>
</dbReference>
<dbReference type="SMART" id="SM00450">
    <property type="entry name" value="RHOD"/>
    <property type="match status" value="1"/>
</dbReference>
<dbReference type="InterPro" id="IPR022111">
    <property type="entry name" value="Rhodanese_C"/>
</dbReference>
<dbReference type="PANTHER" id="PTHR43268:SF6">
    <property type="entry name" value="THIOSULFATE SULFURTRANSFERASE_RHODANESE-LIKE DOMAIN-CONTAINING PROTEIN 2"/>
    <property type="match status" value="1"/>
</dbReference>
<evidence type="ECO:0000259" key="2">
    <source>
        <dbReference type="PROSITE" id="PS50206"/>
    </source>
</evidence>
<comment type="caution">
    <text evidence="3">The sequence shown here is derived from an EMBL/GenBank/DDBJ whole genome shotgun (WGS) entry which is preliminary data.</text>
</comment>
<dbReference type="Proteomes" id="UP000646827">
    <property type="component" value="Unassembled WGS sequence"/>
</dbReference>
<dbReference type="Pfam" id="PF12368">
    <property type="entry name" value="Rhodanese_C"/>
    <property type="match status" value="1"/>
</dbReference>
<protein>
    <recommendedName>
        <fullName evidence="2">Rhodanese domain-containing protein</fullName>
    </recommendedName>
</protein>
<feature type="domain" description="Rhodanese" evidence="2">
    <location>
        <begin position="191"/>
        <end position="280"/>
    </location>
</feature>
<keyword evidence="1" id="KW-0732">Signal</keyword>
<proteinExistence type="predicted"/>
<dbReference type="Pfam" id="PF17773">
    <property type="entry name" value="UPF0176_N"/>
    <property type="match status" value="1"/>
</dbReference>
<dbReference type="InterPro" id="IPR040503">
    <property type="entry name" value="TRHO_N"/>
</dbReference>
<dbReference type="OrthoDB" id="25002at2759"/>
<evidence type="ECO:0000313" key="3">
    <source>
        <dbReference type="EMBL" id="KAG2219929.1"/>
    </source>
</evidence>
<dbReference type="Gene3D" id="3.40.250.10">
    <property type="entry name" value="Rhodanese-like domain"/>
    <property type="match status" value="1"/>
</dbReference>
<accession>A0A8H7RY27</accession>
<reference evidence="3 4" key="1">
    <citation type="submission" date="2020-12" db="EMBL/GenBank/DDBJ databases">
        <title>Metabolic potential, ecology and presence of endohyphal bacteria is reflected in genomic diversity of Mucoromycotina.</title>
        <authorList>
            <person name="Muszewska A."/>
            <person name="Okrasinska A."/>
            <person name="Steczkiewicz K."/>
            <person name="Drgas O."/>
            <person name="Orlowska M."/>
            <person name="Perlinska-Lenart U."/>
            <person name="Aleksandrzak-Piekarczyk T."/>
            <person name="Szatraj K."/>
            <person name="Zielenkiewicz U."/>
            <person name="Pilsyk S."/>
            <person name="Malc E."/>
            <person name="Mieczkowski P."/>
            <person name="Kruszewska J.S."/>
            <person name="Biernat P."/>
            <person name="Pawlowska J."/>
        </authorList>
    </citation>
    <scope>NUCLEOTIDE SEQUENCE [LARGE SCALE GENOMIC DNA]</scope>
    <source>
        <strain evidence="3 4">CBS 142.35</strain>
    </source>
</reference>
<gene>
    <name evidence="3" type="ORF">INT45_010443</name>
</gene>
<dbReference type="InterPro" id="IPR036873">
    <property type="entry name" value="Rhodanese-like_dom_sf"/>
</dbReference>
<dbReference type="SUPFAM" id="SSF52821">
    <property type="entry name" value="Rhodanese/Cell cycle control phosphatase"/>
    <property type="match status" value="1"/>
</dbReference>
<dbReference type="AlphaFoldDB" id="A0A8H7RY27"/>
<organism evidence="3 4">
    <name type="scientific">Circinella minor</name>
    <dbReference type="NCBI Taxonomy" id="1195481"/>
    <lineage>
        <taxon>Eukaryota</taxon>
        <taxon>Fungi</taxon>
        <taxon>Fungi incertae sedis</taxon>
        <taxon>Mucoromycota</taxon>
        <taxon>Mucoromycotina</taxon>
        <taxon>Mucoromycetes</taxon>
        <taxon>Mucorales</taxon>
        <taxon>Lichtheimiaceae</taxon>
        <taxon>Circinella</taxon>
    </lineage>
</organism>
<evidence type="ECO:0000313" key="4">
    <source>
        <dbReference type="Proteomes" id="UP000646827"/>
    </source>
</evidence>
<feature type="chain" id="PRO_5034884738" description="Rhodanese domain-containing protein" evidence="1">
    <location>
        <begin position="20"/>
        <end position="410"/>
    </location>
</feature>
<evidence type="ECO:0000256" key="1">
    <source>
        <dbReference type="SAM" id="SignalP"/>
    </source>
</evidence>
<name>A0A8H7RY27_9FUNG</name>
<dbReference type="Gene3D" id="3.30.70.100">
    <property type="match status" value="1"/>
</dbReference>